<dbReference type="Proteomes" id="UP000578531">
    <property type="component" value="Unassembled WGS sequence"/>
</dbReference>
<comment type="caution">
    <text evidence="2">The sequence shown here is derived from an EMBL/GenBank/DDBJ whole genome shotgun (WGS) entry which is preliminary data.</text>
</comment>
<dbReference type="RefSeq" id="XP_037167687.1">
    <property type="nucleotide sequence ID" value="XM_037305279.1"/>
</dbReference>
<gene>
    <name evidence="2" type="ORF">HO173_003352</name>
    <name evidence="1" type="ORF">HO173_009991</name>
</gene>
<organism evidence="2 3">
    <name type="scientific">Letharia columbiana</name>
    <dbReference type="NCBI Taxonomy" id="112416"/>
    <lineage>
        <taxon>Eukaryota</taxon>
        <taxon>Fungi</taxon>
        <taxon>Dikarya</taxon>
        <taxon>Ascomycota</taxon>
        <taxon>Pezizomycotina</taxon>
        <taxon>Lecanoromycetes</taxon>
        <taxon>OSLEUM clade</taxon>
        <taxon>Lecanoromycetidae</taxon>
        <taxon>Lecanorales</taxon>
        <taxon>Lecanorineae</taxon>
        <taxon>Parmeliaceae</taxon>
        <taxon>Letharia</taxon>
    </lineage>
</organism>
<proteinExistence type="predicted"/>
<accession>A0A8H6G0R7</accession>
<evidence type="ECO:0000313" key="2">
    <source>
        <dbReference type="EMBL" id="KAF6238385.1"/>
    </source>
</evidence>
<name>A0A8H6G0R7_9LECA</name>
<dbReference type="OrthoDB" id="5310580at2759"/>
<keyword evidence="3" id="KW-1185">Reference proteome</keyword>
<reference evidence="2 3" key="1">
    <citation type="journal article" date="2020" name="Genomics">
        <title>Complete, high-quality genomes from long-read metagenomic sequencing of two wolf lichen thalli reveals enigmatic genome architecture.</title>
        <authorList>
            <person name="McKenzie S.K."/>
            <person name="Walston R.F."/>
            <person name="Allen J.L."/>
        </authorList>
    </citation>
    <scope>NUCLEOTIDE SEQUENCE [LARGE SCALE GENOMIC DNA]</scope>
    <source>
        <strain evidence="2">WasteWater2</strain>
    </source>
</reference>
<protein>
    <submittedName>
        <fullName evidence="2">Uncharacterized protein</fullName>
    </submittedName>
</protein>
<sequence length="165" mass="18189">MALNPSVGPDQPYSKDLFDPYRVLEMIVSFKIASKIHDGTASSFLNAMANLGDNPNMKSTNAVLNSFGDLNHTEQDKVMESPKYWNSLAKWGTEEDREEMSRRNVDRLKGDLEDTTQGVSTRKSAAVKAEAARLLATIPKEGKLFEWTRAMVCKEDSGDGSAAGK</sequence>
<evidence type="ECO:0000313" key="1">
    <source>
        <dbReference type="EMBL" id="KAF6231689.1"/>
    </source>
</evidence>
<dbReference type="GeneID" id="59285020"/>
<dbReference type="AlphaFoldDB" id="A0A8H6G0R7"/>
<evidence type="ECO:0000313" key="3">
    <source>
        <dbReference type="Proteomes" id="UP000578531"/>
    </source>
</evidence>
<reference evidence="2" key="2">
    <citation type="submission" date="2020-05" db="EMBL/GenBank/DDBJ databases">
        <authorList>
            <person name="Mckenzie S.K."/>
            <person name="Walston R.F."/>
            <person name="Allen J.L."/>
        </authorList>
    </citation>
    <scope>NUCLEOTIDE SEQUENCE</scope>
    <source>
        <strain evidence="2">WasteWater2</strain>
    </source>
</reference>
<dbReference type="EMBL" id="JACCJC010000009">
    <property type="protein sequence ID" value="KAF6238385.1"/>
    <property type="molecule type" value="Genomic_DNA"/>
</dbReference>
<dbReference type="EMBL" id="JACCJC010000054">
    <property type="protein sequence ID" value="KAF6231689.1"/>
    <property type="molecule type" value="Genomic_DNA"/>
</dbReference>